<dbReference type="PANTHER" id="PTHR43267">
    <property type="entry name" value="TRNA THREONYLCARBAMOYLADENOSINE DEHYDRATASE"/>
    <property type="match status" value="1"/>
</dbReference>
<dbReference type="Gene3D" id="3.40.50.720">
    <property type="entry name" value="NAD(P)-binding Rossmann-like Domain"/>
    <property type="match status" value="1"/>
</dbReference>
<organism evidence="2 3">
    <name type="scientific">Desulfomicrobium baculatum (strain DSM 4028 / VKM B-1378 / X)</name>
    <name type="common">Desulfovibrio baculatus</name>
    <dbReference type="NCBI Taxonomy" id="525897"/>
    <lineage>
        <taxon>Bacteria</taxon>
        <taxon>Pseudomonadati</taxon>
        <taxon>Thermodesulfobacteriota</taxon>
        <taxon>Desulfovibrionia</taxon>
        <taxon>Desulfovibrionales</taxon>
        <taxon>Desulfomicrobiaceae</taxon>
        <taxon>Desulfomicrobium</taxon>
    </lineage>
</organism>
<gene>
    <name evidence="2" type="ordered locus">Dbac_2153</name>
</gene>
<dbReference type="EMBL" id="CP001629">
    <property type="protein sequence ID" value="ACU90237.1"/>
    <property type="molecule type" value="Genomic_DNA"/>
</dbReference>
<dbReference type="eggNOG" id="COG0476">
    <property type="taxonomic scope" value="Bacteria"/>
</dbReference>
<protein>
    <submittedName>
        <fullName evidence="2">UBA/THIF-type NAD/FAD binding protein</fullName>
    </submittedName>
</protein>
<accession>C7LPK8</accession>
<reference evidence="2 3" key="1">
    <citation type="journal article" date="2009" name="Stand. Genomic Sci.">
        <title>Complete genome sequence of Desulfomicrobium baculatum type strain (X).</title>
        <authorList>
            <person name="Copeland A."/>
            <person name="Spring S."/>
            <person name="Goker M."/>
            <person name="Schneider S."/>
            <person name="Lapidus A."/>
            <person name="Del Rio T.G."/>
            <person name="Tice H."/>
            <person name="Cheng J.F."/>
            <person name="Chen F."/>
            <person name="Nolan M."/>
            <person name="Bruce D."/>
            <person name="Goodwin L."/>
            <person name="Pitluck S."/>
            <person name="Ivanova N."/>
            <person name="Mavrommatis K."/>
            <person name="Ovchinnikova G."/>
            <person name="Pati A."/>
            <person name="Chen A."/>
            <person name="Palaniappan K."/>
            <person name="Land M."/>
            <person name="Hauser L."/>
            <person name="Chang Y.J."/>
            <person name="Jeffries C.C."/>
            <person name="Meincke L."/>
            <person name="Sims D."/>
            <person name="Brettin T."/>
            <person name="Detter J.C."/>
            <person name="Han C."/>
            <person name="Chain P."/>
            <person name="Bristow J."/>
            <person name="Eisen J.A."/>
            <person name="Markowitz V."/>
            <person name="Hugenholtz P."/>
            <person name="Kyrpides N.C."/>
            <person name="Klenk H.P."/>
            <person name="Lucas S."/>
        </authorList>
    </citation>
    <scope>NUCLEOTIDE SEQUENCE [LARGE SCALE GENOMIC DNA]</scope>
    <source>
        <strain evidence="3">DSM 4028 / VKM B-1378 / X</strain>
    </source>
</reference>
<sequence>MSGNDALIPLPDHIYLDRAAQSGRSVQQEVAAGIESGEMPIRYQRNAETIRPMEQATLARSRILLVGCGGLGGHVLEFLVRAGVGTILACDPDRFDLTNANRQVLATSDNLGRTKVEVAVERAERINPLVRVVPLATDFRKEESPAADLVVDCLGGAECRRDLQRLATEAKVPLVSAGISGWTALVSTTWPGETGLAEFMNEKQAGSELVQGVPSPVAGFAASLQATEVLRILTGHIPALRGSLLLADLSEMRFSSISLQTGLDFSI</sequence>
<dbReference type="InterPro" id="IPR035985">
    <property type="entry name" value="Ubiquitin-activating_enz"/>
</dbReference>
<dbReference type="KEGG" id="dba:Dbac_2153"/>
<name>C7LPK8_DESBD</name>
<dbReference type="InterPro" id="IPR045886">
    <property type="entry name" value="ThiF/MoeB/HesA"/>
</dbReference>
<evidence type="ECO:0000313" key="3">
    <source>
        <dbReference type="Proteomes" id="UP000002216"/>
    </source>
</evidence>
<dbReference type="OrthoDB" id="9804286at2"/>
<dbReference type="Pfam" id="PF00899">
    <property type="entry name" value="ThiF"/>
    <property type="match status" value="1"/>
</dbReference>
<dbReference type="GO" id="GO:0061503">
    <property type="term" value="F:tRNA threonylcarbamoyladenosine dehydratase"/>
    <property type="evidence" value="ECO:0007669"/>
    <property type="project" value="TreeGrafter"/>
</dbReference>
<dbReference type="RefSeq" id="WP_015774328.1">
    <property type="nucleotide sequence ID" value="NC_013173.1"/>
</dbReference>
<evidence type="ECO:0000259" key="1">
    <source>
        <dbReference type="Pfam" id="PF00899"/>
    </source>
</evidence>
<dbReference type="SUPFAM" id="SSF69572">
    <property type="entry name" value="Activating enzymes of the ubiquitin-like proteins"/>
    <property type="match status" value="1"/>
</dbReference>
<dbReference type="GO" id="GO:0061504">
    <property type="term" value="P:cyclic threonylcarbamoyladenosine biosynthetic process"/>
    <property type="evidence" value="ECO:0007669"/>
    <property type="project" value="TreeGrafter"/>
</dbReference>
<dbReference type="AlphaFoldDB" id="C7LPK8"/>
<dbReference type="STRING" id="525897.Dbac_2153"/>
<feature type="domain" description="THIF-type NAD/FAD binding fold" evidence="1">
    <location>
        <begin position="43"/>
        <end position="259"/>
    </location>
</feature>
<dbReference type="HOGENOM" id="CLU_013325_10_4_7"/>
<evidence type="ECO:0000313" key="2">
    <source>
        <dbReference type="EMBL" id="ACU90237.1"/>
    </source>
</evidence>
<keyword evidence="3" id="KW-1185">Reference proteome</keyword>
<dbReference type="Proteomes" id="UP000002216">
    <property type="component" value="Chromosome"/>
</dbReference>
<dbReference type="GO" id="GO:0008641">
    <property type="term" value="F:ubiquitin-like modifier activating enzyme activity"/>
    <property type="evidence" value="ECO:0007669"/>
    <property type="project" value="InterPro"/>
</dbReference>
<dbReference type="PANTHER" id="PTHR43267:SF1">
    <property type="entry name" value="TRNA THREONYLCARBAMOYLADENOSINE DEHYDRATASE"/>
    <property type="match status" value="1"/>
</dbReference>
<proteinExistence type="predicted"/>
<dbReference type="InterPro" id="IPR000594">
    <property type="entry name" value="ThiF_NAD_FAD-bd"/>
</dbReference>